<evidence type="ECO:0000313" key="2">
    <source>
        <dbReference type="EMBL" id="EMN29833.1"/>
    </source>
</evidence>
<protein>
    <submittedName>
        <fullName evidence="2">Uncharacterized protein</fullName>
    </submittedName>
</protein>
<gene>
    <name evidence="2" type="ORF">LEP1GSC083_4835</name>
</gene>
<evidence type="ECO:0000256" key="1">
    <source>
        <dbReference type="SAM" id="MobiDB-lite"/>
    </source>
</evidence>
<sequence length="46" mass="5351">MEELSKPEPLQIQIGYDGKTSREANRDILSRLSTEFPKIEQPRTTF</sequence>
<name>M6KDQ0_LEPIR</name>
<organism evidence="2 3">
    <name type="scientific">Leptospira interrogans serovar Pyrogenes str. L0374</name>
    <dbReference type="NCBI Taxonomy" id="1049928"/>
    <lineage>
        <taxon>Bacteria</taxon>
        <taxon>Pseudomonadati</taxon>
        <taxon>Spirochaetota</taxon>
        <taxon>Spirochaetia</taxon>
        <taxon>Leptospirales</taxon>
        <taxon>Leptospiraceae</taxon>
        <taxon>Leptospira</taxon>
    </lineage>
</organism>
<comment type="caution">
    <text evidence="2">The sequence shown here is derived from an EMBL/GenBank/DDBJ whole genome shotgun (WGS) entry which is preliminary data.</text>
</comment>
<reference evidence="2 3" key="1">
    <citation type="submission" date="2013-01" db="EMBL/GenBank/DDBJ databases">
        <authorList>
            <person name="Harkins D.M."/>
            <person name="Durkin A.S."/>
            <person name="Brinkac L.M."/>
            <person name="Haft D.H."/>
            <person name="Selengut J.D."/>
            <person name="Sanka R."/>
            <person name="DePew J."/>
            <person name="Purushe J."/>
            <person name="Peacock S.J."/>
            <person name="Thaipadungpanit J."/>
            <person name="Wuthiekanun V.W."/>
            <person name="Day N.P."/>
            <person name="Vinetz J.M."/>
            <person name="Sutton G.G."/>
            <person name="Nierman W.C."/>
            <person name="Fouts D.E."/>
        </authorList>
    </citation>
    <scope>NUCLEOTIDE SEQUENCE [LARGE SCALE GENOMIC DNA]</scope>
    <source>
        <strain evidence="2 3">L0374</strain>
    </source>
</reference>
<proteinExistence type="predicted"/>
<evidence type="ECO:0000313" key="3">
    <source>
        <dbReference type="Proteomes" id="UP000012137"/>
    </source>
</evidence>
<dbReference type="Proteomes" id="UP000012137">
    <property type="component" value="Unassembled WGS sequence"/>
</dbReference>
<accession>M6KDQ0</accession>
<feature type="region of interest" description="Disordered" evidence="1">
    <location>
        <begin position="1"/>
        <end position="25"/>
    </location>
</feature>
<dbReference type="EMBL" id="AHMZ02000105">
    <property type="protein sequence ID" value="EMN29833.1"/>
    <property type="molecule type" value="Genomic_DNA"/>
</dbReference>
<dbReference type="AlphaFoldDB" id="M6KDQ0"/>